<dbReference type="EMBL" id="JH994006">
    <property type="protein sequence ID" value="ELQ74943.1"/>
    <property type="molecule type" value="Genomic_DNA"/>
</dbReference>
<gene>
    <name evidence="1" type="ORF">THOM_2132</name>
</gene>
<reference evidence="1 2" key="1">
    <citation type="journal article" date="2012" name="PLoS Pathog.">
        <title>The genome of the obligate intracellular parasite Trachipleistophora hominis: new insights into microsporidian genome dynamics and reductive evolution.</title>
        <authorList>
            <person name="Heinz E."/>
            <person name="Williams T.A."/>
            <person name="Nakjang S."/>
            <person name="Noel C.J."/>
            <person name="Swan D.C."/>
            <person name="Goldberg A.V."/>
            <person name="Harris S.R."/>
            <person name="Weinmaier T."/>
            <person name="Markert S."/>
            <person name="Becher D."/>
            <person name="Bernhardt J."/>
            <person name="Dagan T."/>
            <person name="Hacker C."/>
            <person name="Lucocq J.M."/>
            <person name="Schweder T."/>
            <person name="Rattei T."/>
            <person name="Hall N."/>
            <person name="Hirt R.P."/>
            <person name="Embley T.M."/>
        </authorList>
    </citation>
    <scope>NUCLEOTIDE SEQUENCE [LARGE SCALE GENOMIC DNA]</scope>
</reference>
<sequence>MLDSAQCTNIVMKWILLFNDFGGGNNFLVCNNLLQTHLYDAICANSDVQSTNSGYFVKERYDLEIDPLGIAPQILREETKHDSNIDVEAITQDTVQCNYYIVRIPLSTSIYNKLIQLSLSSEFTAEDADVYNILRYVLLHWEEVRILTYKLCQLFLADIALKDRLETYHRESQAKRTCVNTDENDDENVDIFCALRNSMDKHIYYKLLDDRGDITVTANCTERITRLPLPVKLVDFSPPFSIHHLAMNYTFLSNNQAEIMRIRHTFSDDSMTIDLNFSKLVSDILHIQAQGLHPDMHFISTFCRLLTSNLFSDFAIAKLILRFSHSNLIFDLSFIVAGAVVIYAERCVFSGELLLPSTTRELNIFHSIINLNLQLCTHLKKLRMKEVQIGQGFRVLLNEGCQNIMLMNVRGTVVLSGSNIENVIEPGPIWTEFELHRNYADEMIDLKITNARITRDLSLGNNMVRVHLRNIKLENDVKLALGTNCKDTQIEQLEGQFQIYDSASLLIIYSGNRIAFIRLKEQQNTSTYDFSLLNGYFEHDMVIQPFLQSVYLRNIELGPNASIKVGEECTNFAVANLKGKVDFSGICNMQIIDCALTSDIRSNNESSFYNTLTLDRANHKIYMYNLKLDRSIHFSFGAENVMLQSVEVVHGCTVSVANTVNNLEIYNCKGVFHIPILNHVLSLDIQDCFVKITRNDDDSFDILLSKIQFVAPICLKDNIRSAYIRNVSGTCLQINGKCEHLYLEKCTLDVNYTYCMPFKSISLCSFISVAARLLSIPSIEMILEDLTVHKSVAISDRVKNITLSNVYISDGCILCLNSACDRISVDQCTGMLDIPVITEHSDTNCLVFDDAGALHFCTRLSGSVFELELRHVKIDHDIVLAENIKNVILSFVDVTEGNALVVGASCEQLIVKRCTGTIDITKSAKITALTLADTPMIYNKEVHRAVTYLCLEHMALSQTIVLGDSIRTLYVSKLITGRGKICVNVDCKALYVKHYSGMLLVPNVLSPLHLSYETTVELKQVGGRTSLSLANLRLSTSNALSDNVKALQLSGIATKNHVKLIIGRCCEVLDLDNCNAAIDVSSSNMLRTIILRNMNYNHLFEYSQIIGFDAIELYNMDVPFDLYFYGNRRIVSVSSVTLRQGRALVVNGEREEVKLEHCVGTFNMLNVRNLKKLVFVPATNGYCSVHFPNLTMLDDLTLSYNFDAANIEYLLSHSINITNLSFHSFDGLRSTRHKESFKHEIKSIIESFGPWVDYKQQAMAYCRNDGVFSTDDLISIVNLRMNAFANIIFNFRTCNTLERLCLKGFSLNEQNLKKLQTCTSLKFLSIEIHFVPNSFFRYLPHNLETLRISDECSFGFYDSSNEIACEISHKHLAQHNNLRTLIVSSILVILNDEYFKQLPTKLEYLEIGYFDVPEESHERRDTKAVLKQLVVVGAPLNCNHSIVEYSKHITRDHENMLDYLSLFIDFSSLVVLQLRIANTTIDIVPQSLIVRDE</sequence>
<dbReference type="InParanoid" id="L7JTX9"/>
<dbReference type="VEuPathDB" id="MicrosporidiaDB:THOM_2132"/>
<dbReference type="HOGENOM" id="CLU_004199_2_0_1"/>
<dbReference type="Proteomes" id="UP000011185">
    <property type="component" value="Unassembled WGS sequence"/>
</dbReference>
<protein>
    <submittedName>
        <fullName evidence="1">Putative LRR containing protein</fullName>
    </submittedName>
</protein>
<keyword evidence="2" id="KW-1185">Reference proteome</keyword>
<name>L7JTX9_TRAHO</name>
<accession>L7JTX9</accession>
<evidence type="ECO:0000313" key="2">
    <source>
        <dbReference type="Proteomes" id="UP000011185"/>
    </source>
</evidence>
<organism evidence="1 2">
    <name type="scientific">Trachipleistophora hominis</name>
    <name type="common">Microsporidian parasite</name>
    <dbReference type="NCBI Taxonomy" id="72359"/>
    <lineage>
        <taxon>Eukaryota</taxon>
        <taxon>Fungi</taxon>
        <taxon>Fungi incertae sedis</taxon>
        <taxon>Microsporidia</taxon>
        <taxon>Pleistophoridae</taxon>
        <taxon>Trachipleistophora</taxon>
    </lineage>
</organism>
<evidence type="ECO:0000313" key="1">
    <source>
        <dbReference type="EMBL" id="ELQ74943.1"/>
    </source>
</evidence>
<proteinExistence type="predicted"/>
<dbReference type="SUPFAM" id="SSF52047">
    <property type="entry name" value="RNI-like"/>
    <property type="match status" value="1"/>
</dbReference>